<evidence type="ECO:0000256" key="1">
    <source>
        <dbReference type="ARBA" id="ARBA00007865"/>
    </source>
</evidence>
<dbReference type="AlphaFoldDB" id="A0AA39Z1I3"/>
<dbReference type="GO" id="GO:0019441">
    <property type="term" value="P:L-tryptophan catabolic process to kynurenine"/>
    <property type="evidence" value="ECO:0007669"/>
    <property type="project" value="InterPro"/>
</dbReference>
<dbReference type="GO" id="GO:0004061">
    <property type="term" value="F:arylformamidase activity"/>
    <property type="evidence" value="ECO:0007669"/>
    <property type="project" value="InterPro"/>
</dbReference>
<sequence>MPTDPNSVPDFDNLPAVEGQPQGCAWGVFDKDDKKDRYGTLNFLTPEIVAAAAKEVKDGISISLNWPLNGIKFPFPHRKAPVHKPISLREAGMGIDGFDDELEINTQFSSQWDSLCHCTLPSGETYNGFKPSVELLQTTTTEGNDLPTLDHWHSPAKGCLVARGVLIDFKRYIDETTDKTYDALDGHRITVEEIEAVAKHQGVEIKPGDVLIVRTGYTEFLENPTPEGFAKMTTMSLSGVHGTTETAKWFWNKRIAAVASDAHAFEALPPVRDNGEVAELSDLVLHKWFLNYFGTPIGELWDLKALGEYAKEKGKYSFLLTSVPLNHPGLVASPPNAIALF</sequence>
<gene>
    <name evidence="2" type="ORF">QBC41DRAFT_235249</name>
</gene>
<protein>
    <submittedName>
        <fullName evidence="2">Cyclase-domain-containing protein</fullName>
    </submittedName>
</protein>
<name>A0AA39Z1I3_9PEZI</name>
<dbReference type="EMBL" id="JAULSY010000141">
    <property type="protein sequence ID" value="KAK0662458.1"/>
    <property type="molecule type" value="Genomic_DNA"/>
</dbReference>
<dbReference type="PANTHER" id="PTHR34861:SF10">
    <property type="entry name" value="CYCLASE"/>
    <property type="match status" value="1"/>
</dbReference>
<proteinExistence type="inferred from homology"/>
<accession>A0AA39Z1I3</accession>
<reference evidence="2" key="1">
    <citation type="submission" date="2023-06" db="EMBL/GenBank/DDBJ databases">
        <title>Genome-scale phylogeny and comparative genomics of the fungal order Sordariales.</title>
        <authorList>
            <consortium name="Lawrence Berkeley National Laboratory"/>
            <person name="Hensen N."/>
            <person name="Bonometti L."/>
            <person name="Westerberg I."/>
            <person name="Brannstrom I.O."/>
            <person name="Guillou S."/>
            <person name="Cros-Aarteil S."/>
            <person name="Calhoun S."/>
            <person name="Haridas S."/>
            <person name="Kuo A."/>
            <person name="Mondo S."/>
            <person name="Pangilinan J."/>
            <person name="Riley R."/>
            <person name="Labutti K."/>
            <person name="Andreopoulos B."/>
            <person name="Lipzen A."/>
            <person name="Chen C."/>
            <person name="Yanf M."/>
            <person name="Daum C."/>
            <person name="Ng V."/>
            <person name="Clum A."/>
            <person name="Steindorff A."/>
            <person name="Ohm R."/>
            <person name="Martin F."/>
            <person name="Silar P."/>
            <person name="Natvig D."/>
            <person name="Lalanne C."/>
            <person name="Gautier V."/>
            <person name="Ament-Velasquez S.L."/>
            <person name="Kruys A."/>
            <person name="Hutchinson M.I."/>
            <person name="Powell A.J."/>
            <person name="Barry K."/>
            <person name="Miller A.N."/>
            <person name="Grigoriev I.V."/>
            <person name="Debuchy R."/>
            <person name="Gladieux P."/>
            <person name="Thoren M.H."/>
            <person name="Johannesson H."/>
        </authorList>
    </citation>
    <scope>NUCLEOTIDE SEQUENCE</scope>
    <source>
        <strain evidence="2">CBS 307.81</strain>
    </source>
</reference>
<dbReference type="Pfam" id="PF04199">
    <property type="entry name" value="Cyclase"/>
    <property type="match status" value="1"/>
</dbReference>
<comment type="similarity">
    <text evidence="1">Belongs to the Cyclase 1 superfamily.</text>
</comment>
<dbReference type="SUPFAM" id="SSF102198">
    <property type="entry name" value="Putative cyclase"/>
    <property type="match status" value="1"/>
</dbReference>
<comment type="caution">
    <text evidence="2">The sequence shown here is derived from an EMBL/GenBank/DDBJ whole genome shotgun (WGS) entry which is preliminary data.</text>
</comment>
<dbReference type="InterPro" id="IPR007325">
    <property type="entry name" value="KFase/CYL"/>
</dbReference>
<dbReference type="InterPro" id="IPR037175">
    <property type="entry name" value="KFase_sf"/>
</dbReference>
<evidence type="ECO:0000313" key="3">
    <source>
        <dbReference type="Proteomes" id="UP001174997"/>
    </source>
</evidence>
<dbReference type="PANTHER" id="PTHR34861">
    <property type="match status" value="1"/>
</dbReference>
<dbReference type="Gene3D" id="3.50.30.50">
    <property type="entry name" value="Putative cyclase"/>
    <property type="match status" value="1"/>
</dbReference>
<dbReference type="Proteomes" id="UP001174997">
    <property type="component" value="Unassembled WGS sequence"/>
</dbReference>
<keyword evidence="3" id="KW-1185">Reference proteome</keyword>
<evidence type="ECO:0000313" key="2">
    <source>
        <dbReference type="EMBL" id="KAK0662458.1"/>
    </source>
</evidence>
<organism evidence="2 3">
    <name type="scientific">Cercophora samala</name>
    <dbReference type="NCBI Taxonomy" id="330535"/>
    <lineage>
        <taxon>Eukaryota</taxon>
        <taxon>Fungi</taxon>
        <taxon>Dikarya</taxon>
        <taxon>Ascomycota</taxon>
        <taxon>Pezizomycotina</taxon>
        <taxon>Sordariomycetes</taxon>
        <taxon>Sordariomycetidae</taxon>
        <taxon>Sordariales</taxon>
        <taxon>Lasiosphaeriaceae</taxon>
        <taxon>Cercophora</taxon>
    </lineage>
</organism>